<evidence type="ECO:0000313" key="2">
    <source>
        <dbReference type="Proteomes" id="UP000286077"/>
    </source>
</evidence>
<dbReference type="RefSeq" id="WP_118140009.1">
    <property type="nucleotide sequence ID" value="NZ_QSAQ01000018.1"/>
</dbReference>
<dbReference type="Proteomes" id="UP000286077">
    <property type="component" value="Unassembled WGS sequence"/>
</dbReference>
<organism evidence="1 2">
    <name type="scientific">Segatella copri</name>
    <dbReference type="NCBI Taxonomy" id="165179"/>
    <lineage>
        <taxon>Bacteria</taxon>
        <taxon>Pseudomonadati</taxon>
        <taxon>Bacteroidota</taxon>
        <taxon>Bacteroidia</taxon>
        <taxon>Bacteroidales</taxon>
        <taxon>Prevotellaceae</taxon>
        <taxon>Segatella</taxon>
    </lineage>
</organism>
<name>A0AA92U3A1_9BACT</name>
<dbReference type="AlphaFoldDB" id="A0AA92U3A1"/>
<gene>
    <name evidence="1" type="ORF">DWV60_08230</name>
</gene>
<accession>A0AA92U3A1</accession>
<protein>
    <submittedName>
        <fullName evidence="1">Uncharacterized protein</fullName>
    </submittedName>
</protein>
<sequence length="491" mass="53621">MALTSEEEAKVKAIIAAFDGAQQVADLPAADTSSTDKQIEVYDRKTGTAQQMSLKDAVDMGQNLWCGRVWNLDNATPQAATYVGSLELLRELPIQLGLGCYLVKNDHSRRKLDSKDHHKYATGEAAKLDGSEGHYQWGWNRKFYLVFKTVGRLFYMKVGLTPIKGEYNYTIPIGSRSASGHATLERSTGRLVSFLNTGADYRGGNNDATLDNTNRSFLGKPACNQNTEYWRAAARKNGTGWLCSSMRHFAVTAALFGVIFGTHYAQAAVNTERDANGLYQGGLGPGVTQKDWSAWNSYNGCRPLVPMDAGLDLGDSCGETTVNILNDDGSTWYAAKVNSFFGLKNSYGHLWYHMDDEFVRANEDTTVTHLVAPSIYGSWTVGNATGMIAYSTSIKKGEGWATMLSMDNLENFPTAVGGSQTTYWCAYYWNTSGATSGFRLCLRGGSVDVGGLCGLSSLNDYDDVSFAYVHFGAALCEAVEEWPVEPVYVAA</sequence>
<reference evidence="1 2" key="1">
    <citation type="submission" date="2018-08" db="EMBL/GenBank/DDBJ databases">
        <title>A genome reference for cultivated species of the human gut microbiota.</title>
        <authorList>
            <person name="Zou Y."/>
            <person name="Xue W."/>
            <person name="Luo G."/>
        </authorList>
    </citation>
    <scope>NUCLEOTIDE SEQUENCE [LARGE SCALE GENOMIC DNA]</scope>
    <source>
        <strain evidence="1 2">AF11-14</strain>
    </source>
</reference>
<dbReference type="EMBL" id="QSAQ01000018">
    <property type="protein sequence ID" value="RGW67918.1"/>
    <property type="molecule type" value="Genomic_DNA"/>
</dbReference>
<evidence type="ECO:0000313" key="1">
    <source>
        <dbReference type="EMBL" id="RGW67918.1"/>
    </source>
</evidence>
<proteinExistence type="predicted"/>
<comment type="caution">
    <text evidence="1">The sequence shown here is derived from an EMBL/GenBank/DDBJ whole genome shotgun (WGS) entry which is preliminary data.</text>
</comment>